<protein>
    <submittedName>
        <fullName evidence="1">Uncharacterized protein</fullName>
    </submittedName>
</protein>
<dbReference type="EMBL" id="FN653150">
    <property type="protein sequence ID" value="CBY12952.1"/>
    <property type="molecule type" value="Genomic_DNA"/>
</dbReference>
<reference evidence="1" key="1">
    <citation type="journal article" date="2010" name="Science">
        <title>Plasticity of animal genome architecture unmasked by rapid evolution of a pelagic tunicate.</title>
        <authorList>
            <person name="Denoeud F."/>
            <person name="Henriet S."/>
            <person name="Mungpakdee S."/>
            <person name="Aury J.M."/>
            <person name="Da Silva C."/>
            <person name="Brinkmann H."/>
            <person name="Mikhaleva J."/>
            <person name="Olsen L.C."/>
            <person name="Jubin C."/>
            <person name="Canestro C."/>
            <person name="Bouquet J.M."/>
            <person name="Danks G."/>
            <person name="Poulain J."/>
            <person name="Campsteijn C."/>
            <person name="Adamski M."/>
            <person name="Cross I."/>
            <person name="Yadetie F."/>
            <person name="Muffato M."/>
            <person name="Louis A."/>
            <person name="Butcher S."/>
            <person name="Tsagkogeorga G."/>
            <person name="Konrad A."/>
            <person name="Singh S."/>
            <person name="Jensen M.F."/>
            <person name="Cong E.H."/>
            <person name="Eikeseth-Otteraa H."/>
            <person name="Noel B."/>
            <person name="Anthouard V."/>
            <person name="Porcel B.M."/>
            <person name="Kachouri-Lafond R."/>
            <person name="Nishino A."/>
            <person name="Ugolini M."/>
            <person name="Chourrout P."/>
            <person name="Nishida H."/>
            <person name="Aasland R."/>
            <person name="Huzurbazar S."/>
            <person name="Westhof E."/>
            <person name="Delsuc F."/>
            <person name="Lehrach H."/>
            <person name="Reinhardt R."/>
            <person name="Weissenbach J."/>
            <person name="Roy S.W."/>
            <person name="Artiguenave F."/>
            <person name="Postlethwait J.H."/>
            <person name="Manak J.R."/>
            <person name="Thompson E.M."/>
            <person name="Jaillon O."/>
            <person name="Du Pasquier L."/>
            <person name="Boudinot P."/>
            <person name="Liberles D.A."/>
            <person name="Volff J.N."/>
            <person name="Philippe H."/>
            <person name="Lenhard B."/>
            <person name="Roest Crollius H."/>
            <person name="Wincker P."/>
            <person name="Chourrout D."/>
        </authorList>
    </citation>
    <scope>NUCLEOTIDE SEQUENCE [LARGE SCALE GENOMIC DNA]</scope>
</reference>
<accession>E4XT90</accession>
<keyword evidence="2" id="KW-1185">Reference proteome</keyword>
<dbReference type="AlphaFoldDB" id="E4XT90"/>
<sequence length="104" mass="12071">MRVRDAAIPNCKKRGREKSVACDAFFGRVRLLSILLFLKQASKKGEIEYCQIDRPPPQPQLAIRAARSKLEKLKTNTKKNKDDFKQLKLFSRVLSLVERARMIR</sequence>
<evidence type="ECO:0000313" key="2">
    <source>
        <dbReference type="Proteomes" id="UP000001307"/>
    </source>
</evidence>
<proteinExistence type="predicted"/>
<name>E4XT90_OIKDI</name>
<evidence type="ECO:0000313" key="1">
    <source>
        <dbReference type="EMBL" id="CBY12952.1"/>
    </source>
</evidence>
<dbReference type="Proteomes" id="UP000001307">
    <property type="component" value="Unassembled WGS sequence"/>
</dbReference>
<gene>
    <name evidence="1" type="ORF">GSOID_T00003023001</name>
</gene>
<organism evidence="1">
    <name type="scientific">Oikopleura dioica</name>
    <name type="common">Tunicate</name>
    <dbReference type="NCBI Taxonomy" id="34765"/>
    <lineage>
        <taxon>Eukaryota</taxon>
        <taxon>Metazoa</taxon>
        <taxon>Chordata</taxon>
        <taxon>Tunicata</taxon>
        <taxon>Appendicularia</taxon>
        <taxon>Copelata</taxon>
        <taxon>Oikopleuridae</taxon>
        <taxon>Oikopleura</taxon>
    </lineage>
</organism>
<dbReference type="InParanoid" id="E4XT90"/>